<dbReference type="PANTHER" id="PTHR45815">
    <property type="entry name" value="PROTEIN DISULFIDE-ISOMERASE A6"/>
    <property type="match status" value="1"/>
</dbReference>
<dbReference type="STRING" id="104452.A0A0L7KZN9"/>
<accession>A0A0L7KZN9</accession>
<dbReference type="Proteomes" id="UP000037510">
    <property type="component" value="Unassembled WGS sequence"/>
</dbReference>
<organism evidence="3 4">
    <name type="scientific">Operophtera brumata</name>
    <name type="common">Winter moth</name>
    <name type="synonym">Phalaena brumata</name>
    <dbReference type="NCBI Taxonomy" id="104452"/>
    <lineage>
        <taxon>Eukaryota</taxon>
        <taxon>Metazoa</taxon>
        <taxon>Ecdysozoa</taxon>
        <taxon>Arthropoda</taxon>
        <taxon>Hexapoda</taxon>
        <taxon>Insecta</taxon>
        <taxon>Pterygota</taxon>
        <taxon>Neoptera</taxon>
        <taxon>Endopterygota</taxon>
        <taxon>Lepidoptera</taxon>
        <taxon>Glossata</taxon>
        <taxon>Ditrysia</taxon>
        <taxon>Geometroidea</taxon>
        <taxon>Geometridae</taxon>
        <taxon>Larentiinae</taxon>
        <taxon>Operophtera</taxon>
    </lineage>
</organism>
<dbReference type="PANTHER" id="PTHR45815:SF3">
    <property type="entry name" value="PROTEIN DISULFIDE-ISOMERASE A6"/>
    <property type="match status" value="1"/>
</dbReference>
<dbReference type="AlphaFoldDB" id="A0A0L7KZN9"/>
<gene>
    <name evidence="3" type="ORF">OBRU01_17911</name>
</gene>
<evidence type="ECO:0000256" key="1">
    <source>
        <dbReference type="SAM" id="MobiDB-lite"/>
    </source>
</evidence>
<dbReference type="GO" id="GO:0015035">
    <property type="term" value="F:protein-disulfide reductase activity"/>
    <property type="evidence" value="ECO:0007669"/>
    <property type="project" value="TreeGrafter"/>
</dbReference>
<dbReference type="EMBL" id="JTDY01004081">
    <property type="protein sequence ID" value="KOB68630.1"/>
    <property type="molecule type" value="Genomic_DNA"/>
</dbReference>
<dbReference type="InterPro" id="IPR013766">
    <property type="entry name" value="Thioredoxin_domain"/>
</dbReference>
<dbReference type="Pfam" id="PF00085">
    <property type="entry name" value="Thioredoxin"/>
    <property type="match status" value="1"/>
</dbReference>
<feature type="domain" description="Thioredoxin" evidence="2">
    <location>
        <begin position="30"/>
        <end position="81"/>
    </location>
</feature>
<sequence length="359" mass="39325">GCDHPHGQQLQRAGAGQRRPVAGGVLRALVKLGALDATVHTMMAGRYQVQGYPTIKMFASGKKTGDSVEDYNGGRTSSDIVVNKATLAACSEKPLCVVSILPHILDCDAACRNDYLTVLARLGDKYKNKMWGYTLAACSEKPLCVVSILPHILDCDAACRNDYLTVLARLGDKYKNKMWGYTLAACSEKPLCVVSILPHILDCDAACRNDYLTVLARLGDKYKNKMWGYTLAACSERPLCVVSILPHILDCDAACRNDYLTVLARHGDKYKNKMWGWVWSEAGAQPALEEALEMGGFGYPAMAVVNAKKLKFSSLRGSFSETGINEFLSSTEPWDGKDGELPPEEDIDLSDVDLEKDEL</sequence>
<dbReference type="Gene3D" id="3.40.30.10">
    <property type="entry name" value="Glutaredoxin"/>
    <property type="match status" value="1"/>
</dbReference>
<keyword evidence="4" id="KW-1185">Reference proteome</keyword>
<feature type="non-terminal residue" evidence="3">
    <location>
        <position position="359"/>
    </location>
</feature>
<protein>
    <submittedName>
        <fullName evidence="3">Disulfide-isomerase A6</fullName>
    </submittedName>
</protein>
<keyword evidence="3" id="KW-0413">Isomerase</keyword>
<dbReference type="GO" id="GO:0016853">
    <property type="term" value="F:isomerase activity"/>
    <property type="evidence" value="ECO:0007669"/>
    <property type="project" value="UniProtKB-KW"/>
</dbReference>
<name>A0A0L7KZN9_OPEBR</name>
<proteinExistence type="predicted"/>
<dbReference type="InterPro" id="IPR036249">
    <property type="entry name" value="Thioredoxin-like_sf"/>
</dbReference>
<feature type="region of interest" description="Disordered" evidence="1">
    <location>
        <begin position="330"/>
        <end position="359"/>
    </location>
</feature>
<dbReference type="GO" id="GO:0005788">
    <property type="term" value="C:endoplasmic reticulum lumen"/>
    <property type="evidence" value="ECO:0007669"/>
    <property type="project" value="TreeGrafter"/>
</dbReference>
<reference evidence="3 4" key="1">
    <citation type="journal article" date="2015" name="Genome Biol. Evol.">
        <title>The genome of winter moth (Operophtera brumata) provides a genomic perspective on sexual dimorphism and phenology.</title>
        <authorList>
            <person name="Derks M.F."/>
            <person name="Smit S."/>
            <person name="Salis L."/>
            <person name="Schijlen E."/>
            <person name="Bossers A."/>
            <person name="Mateman C."/>
            <person name="Pijl A.S."/>
            <person name="de Ridder D."/>
            <person name="Groenen M.A."/>
            <person name="Visser M.E."/>
            <person name="Megens H.J."/>
        </authorList>
    </citation>
    <scope>NUCLEOTIDE SEQUENCE [LARGE SCALE GENOMIC DNA]</scope>
    <source>
        <strain evidence="3">WM2013NL</strain>
        <tissue evidence="3">Head and thorax</tissue>
    </source>
</reference>
<evidence type="ECO:0000313" key="3">
    <source>
        <dbReference type="EMBL" id="KOB68630.1"/>
    </source>
</evidence>
<evidence type="ECO:0000259" key="2">
    <source>
        <dbReference type="Pfam" id="PF00085"/>
    </source>
</evidence>
<evidence type="ECO:0000313" key="4">
    <source>
        <dbReference type="Proteomes" id="UP000037510"/>
    </source>
</evidence>
<comment type="caution">
    <text evidence="3">The sequence shown here is derived from an EMBL/GenBank/DDBJ whole genome shotgun (WGS) entry which is preliminary data.</text>
</comment>
<dbReference type="SUPFAM" id="SSF52833">
    <property type="entry name" value="Thioredoxin-like"/>
    <property type="match status" value="1"/>
</dbReference>
<feature type="non-terminal residue" evidence="3">
    <location>
        <position position="1"/>
    </location>
</feature>
<feature type="compositionally biased region" description="Acidic residues" evidence="1">
    <location>
        <begin position="341"/>
        <end position="359"/>
    </location>
</feature>
<dbReference type="GO" id="GO:0034976">
    <property type="term" value="P:response to endoplasmic reticulum stress"/>
    <property type="evidence" value="ECO:0007669"/>
    <property type="project" value="TreeGrafter"/>
</dbReference>